<evidence type="ECO:0000256" key="2">
    <source>
        <dbReference type="ARBA" id="ARBA00023295"/>
    </source>
</evidence>
<evidence type="ECO:0000313" key="3">
    <source>
        <dbReference type="EMBL" id="MBD1261424.1"/>
    </source>
</evidence>
<dbReference type="InterPro" id="IPR050985">
    <property type="entry name" value="Alpha-glycosidase_related"/>
</dbReference>
<evidence type="ECO:0000313" key="6">
    <source>
        <dbReference type="Proteomes" id="UP000651837"/>
    </source>
</evidence>
<dbReference type="PANTHER" id="PTHR43053:SF3">
    <property type="entry name" value="ALPHA-GALACTOSIDASE C-RELATED"/>
    <property type="match status" value="1"/>
</dbReference>
<keyword evidence="2" id="KW-0326">Glycosidase</keyword>
<dbReference type="GO" id="GO:0004557">
    <property type="term" value="F:alpha-galactosidase activity"/>
    <property type="evidence" value="ECO:0007669"/>
    <property type="project" value="InterPro"/>
</dbReference>
<dbReference type="Proteomes" id="UP000245667">
    <property type="component" value="Unassembled WGS sequence"/>
</dbReference>
<dbReference type="EMBL" id="QGGQ01000006">
    <property type="protein sequence ID" value="PWK22758.1"/>
    <property type="molecule type" value="Genomic_DNA"/>
</dbReference>
<dbReference type="InterPro" id="IPR013785">
    <property type="entry name" value="Aldolase_TIM"/>
</dbReference>
<comment type="caution">
    <text evidence="4">The sequence shown here is derived from an EMBL/GenBank/DDBJ whole genome shotgun (WGS) entry which is preliminary data.</text>
</comment>
<dbReference type="Pfam" id="PF02065">
    <property type="entry name" value="Melibiase"/>
    <property type="match status" value="1"/>
</dbReference>
<sequence>MKTQRKSEIMNRLKTGLLVFMPLLIFMFSCDNQKKDATVLTIQQGNLTLEINGNLKTRLSATLEEAKPLMDDFQSSEQLVVAKQGLTDFSVEGVEETSLEGSLTGRQWVVNGVYNDNGLSVGKKLIITAYDKYPDLLTTKVIYTNTSNSDVFVEEWTNNGYQILSQGDEPAFWAFQGSSSTDRSDWIKPLEPGFYQKNFMGMNDSDYGGGIPVTSVWRPDVNVAVGHLSLVPKLVNLPTELPSNDSKVHIGVSKDFEERTVFKSQETLETLETFISVSKGDYFTNLSRYSNLMQDKGVKIAEAEPAAFESIWCAWGYERKFTLDEIVGTLPKVKELGIKWAVLDDGFQIAEGDWDANPKKFPKGNQEIKGLVDDIHKQGLKAKIWWTPLAADPGSNALKQNPEMQIMQKDGSPQFITWWDAYYLSPANDKTIEHTKKIIHLFMDDWGFDGLKMDGQHMNCVAPDYNLDDPESAPEKLPDFFQMIYDEARSIKPHAVIENCPCGTCMSYFNMASMNQAVSSDPLSSWQVRHKGKTYKALVPNTAYYGDHVELSDNANDFASSFGIGAVLGTKFTWPKDNPYAEASYLLTPEKEKVWKKWFSLYDEKMLSKEKYLGELYDLGYDKPETHVIQKEETLYYAFYDSDWNGEIVLKGLKEGASYGVRDYFNEKDLGAVSSDKPTIKVDFKDYLLIEVTPL</sequence>
<dbReference type="InterPro" id="IPR002252">
    <property type="entry name" value="Glyco_hydro_36"/>
</dbReference>
<dbReference type="GO" id="GO:0016052">
    <property type="term" value="P:carbohydrate catabolic process"/>
    <property type="evidence" value="ECO:0007669"/>
    <property type="project" value="InterPro"/>
</dbReference>
<evidence type="ECO:0000256" key="1">
    <source>
        <dbReference type="ARBA" id="ARBA00022801"/>
    </source>
</evidence>
<organism evidence="4 5">
    <name type="scientific">Maribacter polysiphoniae</name>
    <dbReference type="NCBI Taxonomy" id="429344"/>
    <lineage>
        <taxon>Bacteria</taxon>
        <taxon>Pseudomonadati</taxon>
        <taxon>Bacteroidota</taxon>
        <taxon>Flavobacteriia</taxon>
        <taxon>Flavobacteriales</taxon>
        <taxon>Flavobacteriaceae</taxon>
        <taxon>Maribacter</taxon>
    </lineage>
</organism>
<dbReference type="PANTHER" id="PTHR43053">
    <property type="entry name" value="GLYCOSIDASE FAMILY 31"/>
    <property type="match status" value="1"/>
</dbReference>
<keyword evidence="1" id="KW-0378">Hydrolase</keyword>
<protein>
    <submittedName>
        <fullName evidence="4">Alpha-galactosidase</fullName>
    </submittedName>
</protein>
<name>A0A316DZA8_9FLAO</name>
<dbReference type="EMBL" id="JACWLN010000005">
    <property type="protein sequence ID" value="MBD1261424.1"/>
    <property type="molecule type" value="Genomic_DNA"/>
</dbReference>
<evidence type="ECO:0000313" key="4">
    <source>
        <dbReference type="EMBL" id="PWK22758.1"/>
    </source>
</evidence>
<reference evidence="3 6" key="2">
    <citation type="submission" date="2020-07" db="EMBL/GenBank/DDBJ databases">
        <title>The draft genome sequence of Maribacter polysiphoniae KCTC 22021.</title>
        <authorList>
            <person name="Mu L."/>
        </authorList>
    </citation>
    <scope>NUCLEOTIDE SEQUENCE [LARGE SCALE GENOMIC DNA]</scope>
    <source>
        <strain evidence="3 6">KCTC 22021</strain>
    </source>
</reference>
<dbReference type="OrthoDB" id="9758822at2"/>
<dbReference type="CDD" id="cd14791">
    <property type="entry name" value="GH36"/>
    <property type="match status" value="1"/>
</dbReference>
<accession>A0A316DZA8</accession>
<dbReference type="AlphaFoldDB" id="A0A316DZA8"/>
<reference evidence="4 5" key="1">
    <citation type="submission" date="2018-05" db="EMBL/GenBank/DDBJ databases">
        <title>Genomic Encyclopedia of Archaeal and Bacterial Type Strains, Phase II (KMG-II): from individual species to whole genera.</title>
        <authorList>
            <person name="Goeker M."/>
        </authorList>
    </citation>
    <scope>NUCLEOTIDE SEQUENCE [LARGE SCALE GENOMIC DNA]</scope>
    <source>
        <strain evidence="4 5">DSM 23514</strain>
    </source>
</reference>
<dbReference type="Proteomes" id="UP000651837">
    <property type="component" value="Unassembled WGS sequence"/>
</dbReference>
<evidence type="ECO:0000313" key="5">
    <source>
        <dbReference type="Proteomes" id="UP000245667"/>
    </source>
</evidence>
<gene>
    <name evidence="3" type="ORF">HZY62_12540</name>
    <name evidence="4" type="ORF">LX92_02695</name>
</gene>
<dbReference type="InterPro" id="IPR017853">
    <property type="entry name" value="GH"/>
</dbReference>
<dbReference type="RefSeq" id="WP_109651446.1">
    <property type="nucleotide sequence ID" value="NZ_JACWLN010000005.1"/>
</dbReference>
<dbReference type="PROSITE" id="PS51257">
    <property type="entry name" value="PROKAR_LIPOPROTEIN"/>
    <property type="match status" value="1"/>
</dbReference>
<keyword evidence="6" id="KW-1185">Reference proteome</keyword>
<proteinExistence type="predicted"/>
<dbReference type="Gene3D" id="3.20.20.70">
    <property type="entry name" value="Aldolase class I"/>
    <property type="match status" value="1"/>
</dbReference>
<dbReference type="SUPFAM" id="SSF51445">
    <property type="entry name" value="(Trans)glycosidases"/>
    <property type="match status" value="1"/>
</dbReference>